<evidence type="ECO:0000313" key="3">
    <source>
        <dbReference type="RefSeq" id="XP_011505040.1"/>
    </source>
</evidence>
<sequence>MSDKGAPAGGCCLEMPEAIEICPPDPPVKCHDKYIYEVGTEMLDNQLVIRMEKDKSKRNKKKGAWEPPCDCDVIKIKRPTDTKGPRIVNGGDNNQILFRIHSKAHLNKKQDPNYRPQTVAYKINKAGIEEGENCRRITIHPQLGGPVSQEVYTDRVSDDNNDIYLLKIKKKNDTSETCKARNLEVELTTPKPPPVRLRKSSTPSKVTESDTTKNDPSHHNDEINKK</sequence>
<proteinExistence type="predicted"/>
<dbReference type="GeneID" id="105367892"/>
<reference evidence="3" key="1">
    <citation type="submission" date="2025-08" db="UniProtKB">
        <authorList>
            <consortium name="RefSeq"/>
        </authorList>
    </citation>
    <scope>IDENTIFICATION</scope>
</reference>
<name>A0AAJ6YVD0_9HYME</name>
<dbReference type="AlphaFoldDB" id="A0AAJ6YVD0"/>
<organism evidence="2 3">
    <name type="scientific">Ceratosolen solmsi marchali</name>
    <dbReference type="NCBI Taxonomy" id="326594"/>
    <lineage>
        <taxon>Eukaryota</taxon>
        <taxon>Metazoa</taxon>
        <taxon>Ecdysozoa</taxon>
        <taxon>Arthropoda</taxon>
        <taxon>Hexapoda</taxon>
        <taxon>Insecta</taxon>
        <taxon>Pterygota</taxon>
        <taxon>Neoptera</taxon>
        <taxon>Endopterygota</taxon>
        <taxon>Hymenoptera</taxon>
        <taxon>Apocrita</taxon>
        <taxon>Proctotrupomorpha</taxon>
        <taxon>Chalcidoidea</taxon>
        <taxon>Agaonidae</taxon>
        <taxon>Agaoninae</taxon>
        <taxon>Ceratosolen</taxon>
    </lineage>
</organism>
<evidence type="ECO:0000256" key="1">
    <source>
        <dbReference type="SAM" id="MobiDB-lite"/>
    </source>
</evidence>
<feature type="compositionally biased region" description="Basic and acidic residues" evidence="1">
    <location>
        <begin position="207"/>
        <end position="226"/>
    </location>
</feature>
<protein>
    <submittedName>
        <fullName evidence="3">Uncharacterized protein LOC105367892</fullName>
    </submittedName>
</protein>
<gene>
    <name evidence="3" type="primary">LOC105367892</name>
</gene>
<evidence type="ECO:0000313" key="2">
    <source>
        <dbReference type="Proteomes" id="UP000695007"/>
    </source>
</evidence>
<dbReference type="KEGG" id="csol:105367892"/>
<accession>A0AAJ6YVD0</accession>
<dbReference type="Proteomes" id="UP000695007">
    <property type="component" value="Unplaced"/>
</dbReference>
<keyword evidence="2" id="KW-1185">Reference proteome</keyword>
<feature type="region of interest" description="Disordered" evidence="1">
    <location>
        <begin position="184"/>
        <end position="226"/>
    </location>
</feature>
<dbReference type="RefSeq" id="XP_011505040.1">
    <property type="nucleotide sequence ID" value="XM_011506738.1"/>
</dbReference>